<keyword evidence="7" id="KW-1185">Reference proteome</keyword>
<evidence type="ECO:0000256" key="3">
    <source>
        <dbReference type="ARBA" id="ARBA00023002"/>
    </source>
</evidence>
<dbReference type="GO" id="GO:0048038">
    <property type="term" value="F:quinone binding"/>
    <property type="evidence" value="ECO:0007669"/>
    <property type="project" value="InterPro"/>
</dbReference>
<organism evidence="6 7">
    <name type="scientific">Pigmentiphaga aceris</name>
    <dbReference type="NCBI Taxonomy" id="1940612"/>
    <lineage>
        <taxon>Bacteria</taxon>
        <taxon>Pseudomonadati</taxon>
        <taxon>Pseudomonadota</taxon>
        <taxon>Betaproteobacteria</taxon>
        <taxon>Burkholderiales</taxon>
        <taxon>Alcaligenaceae</taxon>
        <taxon>Pigmentiphaga</taxon>
    </lineage>
</organism>
<dbReference type="Pfam" id="PF01011">
    <property type="entry name" value="PQQ"/>
    <property type="match status" value="1"/>
</dbReference>
<sequence>MTSEKQHPPSRVGGWLFALYAGLIVILGAALAFWGGKLLVAGGSPYYVAMGLALIVSGVLFIKARRAGLWLFGAASLVTILWAIWESGYNGWAYIPRLGWLAIVGGLLALFWPVVRRRFAGVGIASYFGITLGLPGVMAGLILVPLFFPNTVHLAKPELVSARPKDTFSRSTVVSPDGNVAASHDDTNWTSYAGSNLGNHFSAAAQVTPANAGKLEKVWEYHHGDVKKPGEKISYINASTPLKIGDSLYTCTPKQIIVSVDARSGKENWRFDSKVDPVYLAGGGANCRGVSYYEVPGATAGQMCAQRIIWGTTDMRLGAVDAKTGKSCEDFGVAGFVDLKGGLGNFRPGSTAITSAPTIVRGTIITGQQVIDSDVRPAPSGVVRGFDARTGAFRWAWDMERPGVKTQPAPGEFYTDSTPNSWAPLSADDELGLVYVTTGNSAGDFYGGTRRKLEEQYSSALVAIDAATGDVRWHFQTVHHDLWDYDLSPTPALVDFPSPNGPRPSVIQATKSGQIYVLDRKTGEPVLPVTEVAVPQGTAPGDYTAPTQPLSLQMPNTAGRPSKEFEVLTEANAWGLTPFDQMICRTEFVQARYDGIFTPPVVNQNSVIFPGHHGASNWGGVMVDPQRGLLIMNTQRLPYMQSLVPRAELDALGAKSFQEAPGNSKGYRVQVGQPYGATKGPWMSVFNQPCIAPPWGFISGIDLRTTEVMWSRPFGTGYDSGPMGIPTRTKFEVGTPSASGGLITGGGVTIIGAALDQFMRVFNSETGEMLFETRLPAGAQAAPMSYMSGGRQYIVMVVGGHDRIPTKRGDSIIAWALPEAK</sequence>
<gene>
    <name evidence="6" type="ORF">FXN63_19650</name>
</gene>
<keyword evidence="4" id="KW-1133">Transmembrane helix</keyword>
<feature type="transmembrane region" description="Helical" evidence="4">
    <location>
        <begin position="127"/>
        <end position="148"/>
    </location>
</feature>
<feature type="transmembrane region" description="Helical" evidence="4">
    <location>
        <begin position="69"/>
        <end position="85"/>
    </location>
</feature>
<evidence type="ECO:0000256" key="1">
    <source>
        <dbReference type="ARBA" id="ARBA00001931"/>
    </source>
</evidence>
<dbReference type="PANTHER" id="PTHR32303">
    <property type="entry name" value="QUINOPROTEIN ALCOHOL DEHYDROGENASE (CYTOCHROME C)"/>
    <property type="match status" value="1"/>
</dbReference>
<dbReference type="AlphaFoldDB" id="A0A5C0B255"/>
<dbReference type="SMART" id="SM00564">
    <property type="entry name" value="PQQ"/>
    <property type="match status" value="5"/>
</dbReference>
<evidence type="ECO:0000313" key="7">
    <source>
        <dbReference type="Proteomes" id="UP000325161"/>
    </source>
</evidence>
<dbReference type="InterPro" id="IPR018391">
    <property type="entry name" value="PQQ_b-propeller_rpt"/>
</dbReference>
<comment type="cofactor">
    <cofactor evidence="1">
        <name>pyrroloquinoline quinone</name>
        <dbReference type="ChEBI" id="CHEBI:58442"/>
    </cofactor>
</comment>
<dbReference type="InterPro" id="IPR011047">
    <property type="entry name" value="Quinoprotein_ADH-like_sf"/>
</dbReference>
<comment type="similarity">
    <text evidence="2">Belongs to the bacterial PQQ dehydrogenase family.</text>
</comment>
<dbReference type="SUPFAM" id="SSF50998">
    <property type="entry name" value="Quinoprotein alcohol dehydrogenase-like"/>
    <property type="match status" value="1"/>
</dbReference>
<accession>A0A5C0B255</accession>
<dbReference type="KEGG" id="pacr:FXN63_19650"/>
<evidence type="ECO:0000256" key="4">
    <source>
        <dbReference type="SAM" id="Phobius"/>
    </source>
</evidence>
<feature type="domain" description="Pyrrolo-quinoline quinone repeat" evidence="5">
    <location>
        <begin position="189"/>
        <end position="794"/>
    </location>
</feature>
<evidence type="ECO:0000313" key="6">
    <source>
        <dbReference type="EMBL" id="QEI07803.1"/>
    </source>
</evidence>
<dbReference type="OrthoDB" id="9794322at2"/>
<dbReference type="InterPro" id="IPR002372">
    <property type="entry name" value="PQQ_rpt_dom"/>
</dbReference>
<protein>
    <submittedName>
        <fullName evidence="6">Membrane-bound PQQ-dependent dehydrogenase, glucose/quinate/shikimate family</fullName>
        <ecNumber evidence="6">1.1.-.-</ecNumber>
    </submittedName>
</protein>
<dbReference type="Proteomes" id="UP000325161">
    <property type="component" value="Chromosome"/>
</dbReference>
<name>A0A5C0B255_9BURK</name>
<keyword evidence="4" id="KW-0472">Membrane</keyword>
<dbReference type="RefSeq" id="WP_148816850.1">
    <property type="nucleotide sequence ID" value="NZ_CP043046.1"/>
</dbReference>
<evidence type="ECO:0000256" key="2">
    <source>
        <dbReference type="ARBA" id="ARBA00008156"/>
    </source>
</evidence>
<dbReference type="PANTHER" id="PTHR32303:SF4">
    <property type="entry name" value="QUINOPROTEIN GLUCOSE DEHYDROGENASE"/>
    <property type="match status" value="1"/>
</dbReference>
<keyword evidence="3 6" id="KW-0560">Oxidoreductase</keyword>
<dbReference type="CDD" id="cd10280">
    <property type="entry name" value="PQQ_mGDH"/>
    <property type="match status" value="1"/>
</dbReference>
<proteinExistence type="inferred from homology"/>
<dbReference type="NCBIfam" id="TIGR03074">
    <property type="entry name" value="PQQ_membr_DH"/>
    <property type="match status" value="1"/>
</dbReference>
<reference evidence="6 7" key="1">
    <citation type="submission" date="2019-08" db="EMBL/GenBank/DDBJ databases">
        <title>Amphibian skin-associated Pigmentiphaga: genome sequence and occurrence across geography and hosts.</title>
        <authorList>
            <person name="Bletz M.C."/>
            <person name="Bunk B."/>
            <person name="Sproeer C."/>
            <person name="Biwer P."/>
            <person name="Reiter S."/>
            <person name="Rabemananjara F.C.E."/>
            <person name="Schulz S."/>
            <person name="Overmann J."/>
            <person name="Vences M."/>
        </authorList>
    </citation>
    <scope>NUCLEOTIDE SEQUENCE [LARGE SCALE GENOMIC DNA]</scope>
    <source>
        <strain evidence="6 7">Mada1488</strain>
    </source>
</reference>
<feature type="transmembrane region" description="Helical" evidence="4">
    <location>
        <begin position="97"/>
        <end position="115"/>
    </location>
</feature>
<dbReference type="GO" id="GO:0016020">
    <property type="term" value="C:membrane"/>
    <property type="evidence" value="ECO:0007669"/>
    <property type="project" value="InterPro"/>
</dbReference>
<dbReference type="GO" id="GO:0008876">
    <property type="term" value="F:quinoprotein glucose dehydrogenase activity"/>
    <property type="evidence" value="ECO:0007669"/>
    <property type="project" value="TreeGrafter"/>
</dbReference>
<dbReference type="InterPro" id="IPR017511">
    <property type="entry name" value="PQQ_mDH"/>
</dbReference>
<feature type="transmembrane region" description="Helical" evidence="4">
    <location>
        <begin position="12"/>
        <end position="34"/>
    </location>
</feature>
<evidence type="ECO:0000259" key="5">
    <source>
        <dbReference type="Pfam" id="PF01011"/>
    </source>
</evidence>
<dbReference type="Gene3D" id="2.140.10.10">
    <property type="entry name" value="Quinoprotein alcohol dehydrogenase-like superfamily"/>
    <property type="match status" value="2"/>
</dbReference>
<feature type="transmembrane region" description="Helical" evidence="4">
    <location>
        <begin position="46"/>
        <end position="62"/>
    </location>
</feature>
<dbReference type="EC" id="1.1.-.-" evidence="6"/>
<keyword evidence="4" id="KW-0812">Transmembrane</keyword>
<dbReference type="EMBL" id="CP043046">
    <property type="protein sequence ID" value="QEI07803.1"/>
    <property type="molecule type" value="Genomic_DNA"/>
</dbReference>